<dbReference type="RefSeq" id="WP_203817580.1">
    <property type="nucleotide sequence ID" value="NZ_BAAABP010000032.1"/>
</dbReference>
<dbReference type="Proteomes" id="UP000598174">
    <property type="component" value="Unassembled WGS sequence"/>
</dbReference>
<dbReference type="AlphaFoldDB" id="A0A919J5N2"/>
<evidence type="ECO:0000313" key="2">
    <source>
        <dbReference type="Proteomes" id="UP000598174"/>
    </source>
</evidence>
<proteinExistence type="predicted"/>
<sequence length="136" mass="14177">MRGIGTFTAVLVIEVTGDGDEDLLRAAFAEVLRTRVPGLGNLPVHLGSLTVSGLLSPSVAYDVAGAVAAEAGPMVVAGRLTGMTASIGVAVSSSLPRPELERRATVAMHEAKRYAPQTSWAIWRESFDHHELAGAA</sequence>
<reference evidence="1" key="1">
    <citation type="submission" date="2021-01" db="EMBL/GenBank/DDBJ databases">
        <title>Whole genome shotgun sequence of Actinoplanes ferrugineus NBRC 15555.</title>
        <authorList>
            <person name="Komaki H."/>
            <person name="Tamura T."/>
        </authorList>
    </citation>
    <scope>NUCLEOTIDE SEQUENCE</scope>
    <source>
        <strain evidence="1">NBRC 15555</strain>
    </source>
</reference>
<accession>A0A919J5N2</accession>
<protein>
    <recommendedName>
        <fullName evidence="3">GGDEF domain-containing protein</fullName>
    </recommendedName>
</protein>
<evidence type="ECO:0008006" key="3">
    <source>
        <dbReference type="Google" id="ProtNLM"/>
    </source>
</evidence>
<organism evidence="1 2">
    <name type="scientific">Paractinoplanes ferrugineus</name>
    <dbReference type="NCBI Taxonomy" id="113564"/>
    <lineage>
        <taxon>Bacteria</taxon>
        <taxon>Bacillati</taxon>
        <taxon>Actinomycetota</taxon>
        <taxon>Actinomycetes</taxon>
        <taxon>Micromonosporales</taxon>
        <taxon>Micromonosporaceae</taxon>
        <taxon>Paractinoplanes</taxon>
    </lineage>
</organism>
<dbReference type="EMBL" id="BOMM01000022">
    <property type="protein sequence ID" value="GIE11046.1"/>
    <property type="molecule type" value="Genomic_DNA"/>
</dbReference>
<gene>
    <name evidence="1" type="ORF">Afe05nite_28860</name>
</gene>
<keyword evidence="2" id="KW-1185">Reference proteome</keyword>
<evidence type="ECO:0000313" key="1">
    <source>
        <dbReference type="EMBL" id="GIE11046.1"/>
    </source>
</evidence>
<name>A0A919J5N2_9ACTN</name>
<comment type="caution">
    <text evidence="1">The sequence shown here is derived from an EMBL/GenBank/DDBJ whole genome shotgun (WGS) entry which is preliminary data.</text>
</comment>